<dbReference type="KEGG" id="uam:UABAM_01559"/>
<dbReference type="RefSeq" id="WP_151967418.1">
    <property type="nucleotide sequence ID" value="NZ_AP019860.1"/>
</dbReference>
<protein>
    <recommendedName>
        <fullName evidence="3">Transcriptional regulator</fullName>
    </recommendedName>
</protein>
<evidence type="ECO:0000313" key="1">
    <source>
        <dbReference type="EMBL" id="BBM83208.1"/>
    </source>
</evidence>
<evidence type="ECO:0000313" key="2">
    <source>
        <dbReference type="Proteomes" id="UP000326354"/>
    </source>
</evidence>
<dbReference type="EMBL" id="AP019860">
    <property type="protein sequence ID" value="BBM83208.1"/>
    <property type="molecule type" value="Genomic_DNA"/>
</dbReference>
<organism evidence="1 2">
    <name type="scientific">Uabimicrobium amorphum</name>
    <dbReference type="NCBI Taxonomy" id="2596890"/>
    <lineage>
        <taxon>Bacteria</taxon>
        <taxon>Pseudomonadati</taxon>
        <taxon>Planctomycetota</taxon>
        <taxon>Candidatus Uabimicrobiia</taxon>
        <taxon>Candidatus Uabimicrobiales</taxon>
        <taxon>Candidatus Uabimicrobiaceae</taxon>
        <taxon>Candidatus Uabimicrobium</taxon>
    </lineage>
</organism>
<name>A0A5S9IJW2_UABAM</name>
<gene>
    <name evidence="1" type="ORF">UABAM_01559</name>
</gene>
<dbReference type="InterPro" id="IPR036390">
    <property type="entry name" value="WH_DNA-bd_sf"/>
</dbReference>
<dbReference type="Proteomes" id="UP000326354">
    <property type="component" value="Chromosome"/>
</dbReference>
<dbReference type="Gene3D" id="1.10.10.10">
    <property type="entry name" value="Winged helix-like DNA-binding domain superfamily/Winged helix DNA-binding domain"/>
    <property type="match status" value="1"/>
</dbReference>
<dbReference type="SUPFAM" id="SSF46785">
    <property type="entry name" value="Winged helix' DNA-binding domain"/>
    <property type="match status" value="1"/>
</dbReference>
<dbReference type="AlphaFoldDB" id="A0A5S9IJW2"/>
<proteinExistence type="predicted"/>
<evidence type="ECO:0008006" key="3">
    <source>
        <dbReference type="Google" id="ProtNLM"/>
    </source>
</evidence>
<reference evidence="1 2" key="1">
    <citation type="submission" date="2019-08" db="EMBL/GenBank/DDBJ databases">
        <title>Complete genome sequence of Candidatus Uab amorphum.</title>
        <authorList>
            <person name="Shiratori T."/>
            <person name="Suzuki S."/>
            <person name="Kakizawa Y."/>
            <person name="Ishida K."/>
        </authorList>
    </citation>
    <scope>NUCLEOTIDE SEQUENCE [LARGE SCALE GENOMIC DNA]</scope>
    <source>
        <strain evidence="1 2">SRT547</strain>
    </source>
</reference>
<accession>A0A5S9IJW2</accession>
<keyword evidence="2" id="KW-1185">Reference proteome</keyword>
<sequence>MDNKKNAQHVLWEILDKRKEAMTVEELAEVSKLKLSSVRATLGKMVKERILRRAGGGKFCVVSKNTKR</sequence>
<dbReference type="InterPro" id="IPR036388">
    <property type="entry name" value="WH-like_DNA-bd_sf"/>
</dbReference>